<keyword evidence="3" id="KW-1185">Reference proteome</keyword>
<keyword evidence="1" id="KW-0812">Transmembrane</keyword>
<evidence type="ECO:0000313" key="2">
    <source>
        <dbReference type="EMBL" id="MBC3950777.1"/>
    </source>
</evidence>
<dbReference type="RefSeq" id="WP_187521725.1">
    <property type="nucleotide sequence ID" value="NZ_JACONW010000056.1"/>
</dbReference>
<evidence type="ECO:0000256" key="1">
    <source>
        <dbReference type="SAM" id="Phobius"/>
    </source>
</evidence>
<reference evidence="2 3" key="1">
    <citation type="submission" date="2020-08" db="EMBL/GenBank/DDBJ databases">
        <title>Putative novel bacterial strains isolated from necrotic wheat leaf tissues caused by Xanthomonas translucens.</title>
        <authorList>
            <person name="Tambong J.T."/>
        </authorList>
    </citation>
    <scope>NUCLEOTIDE SEQUENCE [LARGE SCALE GENOMIC DNA]</scope>
    <source>
        <strain evidence="2 3">DOAB 1069</strain>
    </source>
</reference>
<keyword evidence="1" id="KW-1133">Transmembrane helix</keyword>
<accession>A0ABR7B0U1</accession>
<dbReference type="Gene3D" id="3.40.50.10320">
    <property type="entry name" value="LmbE-like"/>
    <property type="match status" value="1"/>
</dbReference>
<gene>
    <name evidence="2" type="ORF">H8S59_13510</name>
</gene>
<dbReference type="Proteomes" id="UP000651852">
    <property type="component" value="Unassembled WGS sequence"/>
</dbReference>
<dbReference type="EMBL" id="JACONW010000056">
    <property type="protein sequence ID" value="MBC3950777.1"/>
    <property type="molecule type" value="Genomic_DNA"/>
</dbReference>
<protein>
    <submittedName>
        <fullName evidence="2">PIG-L family deacetylase</fullName>
    </submittedName>
</protein>
<comment type="caution">
    <text evidence="2">The sequence shown here is derived from an EMBL/GenBank/DDBJ whole genome shotgun (WGS) entry which is preliminary data.</text>
</comment>
<organism evidence="2 3">
    <name type="scientific">Pseudomonas folii</name>
    <dbReference type="NCBI Taxonomy" id="2762593"/>
    <lineage>
        <taxon>Bacteria</taxon>
        <taxon>Pseudomonadati</taxon>
        <taxon>Pseudomonadota</taxon>
        <taxon>Gammaproteobacteria</taxon>
        <taxon>Pseudomonadales</taxon>
        <taxon>Pseudomonadaceae</taxon>
        <taxon>Pseudomonas</taxon>
    </lineage>
</organism>
<keyword evidence="1" id="KW-0472">Membrane</keyword>
<proteinExistence type="predicted"/>
<name>A0ABR7B0U1_9PSED</name>
<dbReference type="SUPFAM" id="SSF102588">
    <property type="entry name" value="LmbE-like"/>
    <property type="match status" value="1"/>
</dbReference>
<evidence type="ECO:0000313" key="3">
    <source>
        <dbReference type="Proteomes" id="UP000651852"/>
    </source>
</evidence>
<dbReference type="InterPro" id="IPR024078">
    <property type="entry name" value="LmbE-like_dom_sf"/>
</dbReference>
<feature type="transmembrane region" description="Helical" evidence="1">
    <location>
        <begin position="21"/>
        <end position="49"/>
    </location>
</feature>
<sequence length="475" mass="53386">MVGRKDELLKRHRRRKRYLTLVAVAALVLLAVFVAWWLLPLLVLAGWLAHEAWFSDHLFYDPASDYLYEFPSDVRRLDVEILQGKLQLATAGPLGPTDTVLLELHLKSTWLGRWLDPYVQVGNDRQDFERGTAGKRYLNLSGQAGVLASEGLYMALHRCRAVGSLTLYAMSNPDYSTQSLLVLAPHADDAELAAFGLYSRAPEAAILTLTQGEIEADSYRRFGLDASQAAVLKGRLRTWDSLAVPLWGGVTQSRCVQLGYYCLRLAEMQEQPSVPFGSRESGESDIRTWRQASTLSLPSEADGLPTWNNLVADIVRVLECFKPSVVVTPHLQLDPHRDHVAATQALLQAIEVSTWRPSTLLLYANHLHDNDRWPMGPAGYGVALPPAIARMKPLRACSILLDDSQRLDKAMALAMQHDLQDPLSPKKRVRRWIQQLLAGRCWPNTGENEFFRKAVRRHELFWVLDVEPLSSANKV</sequence>